<organism evidence="1 2">
    <name type="scientific">Xylaria curta</name>
    <dbReference type="NCBI Taxonomy" id="42375"/>
    <lineage>
        <taxon>Eukaryota</taxon>
        <taxon>Fungi</taxon>
        <taxon>Dikarya</taxon>
        <taxon>Ascomycota</taxon>
        <taxon>Pezizomycotina</taxon>
        <taxon>Sordariomycetes</taxon>
        <taxon>Xylariomycetidae</taxon>
        <taxon>Xylariales</taxon>
        <taxon>Xylariaceae</taxon>
        <taxon>Xylaria</taxon>
    </lineage>
</organism>
<comment type="caution">
    <text evidence="1">The sequence shown here is derived from an EMBL/GenBank/DDBJ whole genome shotgun (WGS) entry which is preliminary data.</text>
</comment>
<evidence type="ECO:0000313" key="1">
    <source>
        <dbReference type="EMBL" id="KAJ2969484.1"/>
    </source>
</evidence>
<dbReference type="EMBL" id="JAPDGR010003995">
    <property type="protein sequence ID" value="KAJ2969484.1"/>
    <property type="molecule type" value="Genomic_DNA"/>
</dbReference>
<dbReference type="Proteomes" id="UP001143856">
    <property type="component" value="Unassembled WGS sequence"/>
</dbReference>
<name>A0ACC1MS33_9PEZI</name>
<proteinExistence type="predicted"/>
<evidence type="ECO:0000313" key="2">
    <source>
        <dbReference type="Proteomes" id="UP001143856"/>
    </source>
</evidence>
<protein>
    <submittedName>
        <fullName evidence="1">Uncharacterized protein</fullName>
    </submittedName>
</protein>
<gene>
    <name evidence="1" type="ORF">NUW58_g9979</name>
</gene>
<sequence>MASRRLALNLGQVRSRAASPLIRPFKRSFATPVTTPVGAKTQTTTLKNGLTVATEYSPWAQTSTVGVWIDAGSRAETNETNGTAHFLEHLAFKGTQRRTQQQLELEIENMGGHLNAYTSRESTVYFSRAFNSDVPQSVDILADILQNSKLEPSAIERERDVILRESEEVEKQLDEHQPLGRTILGPRENIRDITRTELSNYIKTNYTADRMVLVGAGGIPHEQLVELAEKNFSRLPTSSPHNEAYILSKQKPSFIGSEVRIRDDTVGSAHIALAVEGVSWNDEDYFTALVTQAIVGNYDKAMGSAPHQGSKLASFVHQNDLANSFMSFSTSYSDTGLWGIYMISDQLTRLDDLIHFAQREWSRLSNNVTQSEVERAKAQLKAAILLSLDSTSAVAEDIGRQLITTGRRMNPGEIERTIDRVTEKDVMDFANKKLWDQDIAISAVGSIEGVLDYQRIRNDMSRNF</sequence>
<reference evidence="1" key="1">
    <citation type="submission" date="2022-10" db="EMBL/GenBank/DDBJ databases">
        <title>Genome Sequence of Xylaria curta.</title>
        <authorList>
            <person name="Buettner E."/>
        </authorList>
    </citation>
    <scope>NUCLEOTIDE SEQUENCE</scope>
    <source>
        <strain evidence="1">Babe10</strain>
    </source>
</reference>
<keyword evidence="2" id="KW-1185">Reference proteome</keyword>
<accession>A0ACC1MS33</accession>